<dbReference type="PANTHER" id="PTHR16932:SF18">
    <property type="entry name" value="INTERFERON, ALPHA-INDUCIBLE PROTEIN 27-LIKE 2"/>
    <property type="match status" value="1"/>
</dbReference>
<proteinExistence type="inferred from homology"/>
<sequence>MTNLSDIPDENKSVTGFFAGPAVFGGAVAALGFGEVGIAAGSTAAWMMSLHRGYVAAGSLVAILQSVGAAGLGVGGIIASGLGGGLFAGAIAKVVLKILESEEELAELENFVSITATSEKIIFVMKRPILINDEILNSFLRGFDSAQKITKLKQFEFRVILDNEKCIEGSINLRKYLEAKYEVGRVTEIEGGYLLNLD</sequence>
<dbReference type="Pfam" id="PF06140">
    <property type="entry name" value="Ifi-6-16"/>
    <property type="match status" value="1"/>
</dbReference>
<dbReference type="InterPro" id="IPR038213">
    <property type="entry name" value="IFI6/IFI27-like_sf"/>
</dbReference>
<keyword evidence="5 6" id="KW-0472">Membrane</keyword>
<comment type="similarity">
    <text evidence="2">Belongs to the IFI6/IFI27 family.</text>
</comment>
<gene>
    <name evidence="7" type="ORF">C1645_736072</name>
</gene>
<evidence type="ECO:0000313" key="7">
    <source>
        <dbReference type="EMBL" id="RIA92805.1"/>
    </source>
</evidence>
<accession>A0A397T8X0</accession>
<evidence type="ECO:0000256" key="5">
    <source>
        <dbReference type="ARBA" id="ARBA00023136"/>
    </source>
</evidence>
<feature type="transmembrane region" description="Helical" evidence="6">
    <location>
        <begin position="20"/>
        <end position="41"/>
    </location>
</feature>
<dbReference type="PANTHER" id="PTHR16932">
    <property type="entry name" value="INTERFERON ALPHA-INDUCIBLE PROTEIN 27"/>
    <property type="match status" value="1"/>
</dbReference>
<evidence type="ECO:0000256" key="3">
    <source>
        <dbReference type="ARBA" id="ARBA00022692"/>
    </source>
</evidence>
<dbReference type="AlphaFoldDB" id="A0A397T8X0"/>
<evidence type="ECO:0000256" key="6">
    <source>
        <dbReference type="SAM" id="Phobius"/>
    </source>
</evidence>
<organism evidence="7 8">
    <name type="scientific">Glomus cerebriforme</name>
    <dbReference type="NCBI Taxonomy" id="658196"/>
    <lineage>
        <taxon>Eukaryota</taxon>
        <taxon>Fungi</taxon>
        <taxon>Fungi incertae sedis</taxon>
        <taxon>Mucoromycota</taxon>
        <taxon>Glomeromycotina</taxon>
        <taxon>Glomeromycetes</taxon>
        <taxon>Glomerales</taxon>
        <taxon>Glomeraceae</taxon>
        <taxon>Glomus</taxon>
    </lineage>
</organism>
<evidence type="ECO:0000313" key="8">
    <source>
        <dbReference type="Proteomes" id="UP000265703"/>
    </source>
</evidence>
<dbReference type="GO" id="GO:0016020">
    <property type="term" value="C:membrane"/>
    <property type="evidence" value="ECO:0007669"/>
    <property type="project" value="UniProtKB-SubCell"/>
</dbReference>
<evidence type="ECO:0000256" key="1">
    <source>
        <dbReference type="ARBA" id="ARBA00004141"/>
    </source>
</evidence>
<dbReference type="EMBL" id="QKYT01000117">
    <property type="protein sequence ID" value="RIA92805.1"/>
    <property type="molecule type" value="Genomic_DNA"/>
</dbReference>
<reference evidence="7 8" key="1">
    <citation type="submission" date="2018-06" db="EMBL/GenBank/DDBJ databases">
        <title>Comparative genomics reveals the genomic features of Rhizophagus irregularis, R. cerebriforme, R. diaphanum and Gigaspora rosea, and their symbiotic lifestyle signature.</title>
        <authorList>
            <person name="Morin E."/>
            <person name="San Clemente H."/>
            <person name="Chen E.C.H."/>
            <person name="De La Providencia I."/>
            <person name="Hainaut M."/>
            <person name="Kuo A."/>
            <person name="Kohler A."/>
            <person name="Murat C."/>
            <person name="Tang N."/>
            <person name="Roy S."/>
            <person name="Loubradou J."/>
            <person name="Henrissat B."/>
            <person name="Grigoriev I.V."/>
            <person name="Corradi N."/>
            <person name="Roux C."/>
            <person name="Martin F.M."/>
        </authorList>
    </citation>
    <scope>NUCLEOTIDE SEQUENCE [LARGE SCALE GENOMIC DNA]</scope>
    <source>
        <strain evidence="7 8">DAOM 227022</strain>
    </source>
</reference>
<keyword evidence="3 6" id="KW-0812">Transmembrane</keyword>
<dbReference type="Proteomes" id="UP000265703">
    <property type="component" value="Unassembled WGS sequence"/>
</dbReference>
<dbReference type="InterPro" id="IPR009311">
    <property type="entry name" value="IFI6/IFI27-like"/>
</dbReference>
<feature type="transmembrane region" description="Helical" evidence="6">
    <location>
        <begin position="53"/>
        <end position="71"/>
    </location>
</feature>
<comment type="caution">
    <text evidence="7">The sequence shown here is derived from an EMBL/GenBank/DDBJ whole genome shotgun (WGS) entry which is preliminary data.</text>
</comment>
<keyword evidence="8" id="KW-1185">Reference proteome</keyword>
<comment type="subcellular location">
    <subcellularLocation>
        <location evidence="1">Membrane</location>
        <topology evidence="1">Multi-pass membrane protein</topology>
    </subcellularLocation>
</comment>
<keyword evidence="4 6" id="KW-1133">Transmembrane helix</keyword>
<evidence type="ECO:0000256" key="2">
    <source>
        <dbReference type="ARBA" id="ARBA00007262"/>
    </source>
</evidence>
<protein>
    <submittedName>
        <fullName evidence="7">Uncharacterized protein</fullName>
    </submittedName>
</protein>
<evidence type="ECO:0000256" key="4">
    <source>
        <dbReference type="ARBA" id="ARBA00022989"/>
    </source>
</evidence>
<dbReference type="Gene3D" id="6.10.110.10">
    <property type="match status" value="1"/>
</dbReference>
<dbReference type="OrthoDB" id="440424at2759"/>
<name>A0A397T8X0_9GLOM</name>